<proteinExistence type="predicted"/>
<dbReference type="InterPro" id="IPR016164">
    <property type="entry name" value="FAD-linked_Oxase-like_C"/>
</dbReference>
<evidence type="ECO:0000256" key="4">
    <source>
        <dbReference type="ARBA" id="ARBA00023002"/>
    </source>
</evidence>
<dbReference type="RefSeq" id="WP_073478908.1">
    <property type="nucleotide sequence ID" value="NZ_FQZU01000056.1"/>
</dbReference>
<dbReference type="EMBL" id="FQZU01000056">
    <property type="protein sequence ID" value="SHL27199.1"/>
    <property type="molecule type" value="Genomic_DNA"/>
</dbReference>
<dbReference type="GO" id="GO:0071949">
    <property type="term" value="F:FAD binding"/>
    <property type="evidence" value="ECO:0007669"/>
    <property type="project" value="InterPro"/>
</dbReference>
<evidence type="ECO:0000256" key="1">
    <source>
        <dbReference type="ARBA" id="ARBA00001974"/>
    </source>
</evidence>
<evidence type="ECO:0000256" key="3">
    <source>
        <dbReference type="ARBA" id="ARBA00022827"/>
    </source>
</evidence>
<evidence type="ECO:0000313" key="6">
    <source>
        <dbReference type="EMBL" id="SHL27199.1"/>
    </source>
</evidence>
<dbReference type="Proteomes" id="UP000183994">
    <property type="component" value="Unassembled WGS sequence"/>
</dbReference>
<protein>
    <submittedName>
        <fullName evidence="6">FAD/FMN-containing dehydrogenase</fullName>
    </submittedName>
</protein>
<dbReference type="InterPro" id="IPR016169">
    <property type="entry name" value="FAD-bd_PCMH_sub2"/>
</dbReference>
<dbReference type="Pfam" id="PF01565">
    <property type="entry name" value="FAD_binding_4"/>
    <property type="match status" value="1"/>
</dbReference>
<dbReference type="PROSITE" id="PS51387">
    <property type="entry name" value="FAD_PCMH"/>
    <property type="match status" value="1"/>
</dbReference>
<dbReference type="InterPro" id="IPR004113">
    <property type="entry name" value="FAD-bd_oxidored_4_C"/>
</dbReference>
<dbReference type="GO" id="GO:0016491">
    <property type="term" value="F:oxidoreductase activity"/>
    <property type="evidence" value="ECO:0007669"/>
    <property type="project" value="UniProtKB-KW"/>
</dbReference>
<dbReference type="InterPro" id="IPR016166">
    <property type="entry name" value="FAD-bd_PCMH"/>
</dbReference>
<keyword evidence="4" id="KW-0560">Oxidoreductase</keyword>
<dbReference type="SUPFAM" id="SSF55103">
    <property type="entry name" value="FAD-linked oxidases, C-terminal domain"/>
    <property type="match status" value="1"/>
</dbReference>
<organism evidence="6 7">
    <name type="scientific">Desulfatibacillum alkenivorans DSM 16219</name>
    <dbReference type="NCBI Taxonomy" id="1121393"/>
    <lineage>
        <taxon>Bacteria</taxon>
        <taxon>Pseudomonadati</taxon>
        <taxon>Thermodesulfobacteriota</taxon>
        <taxon>Desulfobacteria</taxon>
        <taxon>Desulfobacterales</taxon>
        <taxon>Desulfatibacillaceae</taxon>
        <taxon>Desulfatibacillum</taxon>
    </lineage>
</organism>
<comment type="cofactor">
    <cofactor evidence="1">
        <name>FAD</name>
        <dbReference type="ChEBI" id="CHEBI:57692"/>
    </cofactor>
</comment>
<dbReference type="AlphaFoldDB" id="A0A1M6ZA15"/>
<dbReference type="Gene3D" id="3.30.43.10">
    <property type="entry name" value="Uridine Diphospho-n-acetylenolpyruvylglucosamine Reductase, domain 2"/>
    <property type="match status" value="1"/>
</dbReference>
<keyword evidence="3" id="KW-0274">FAD</keyword>
<dbReference type="SUPFAM" id="SSF56176">
    <property type="entry name" value="FAD-binding/transporter-associated domain-like"/>
    <property type="match status" value="1"/>
</dbReference>
<reference evidence="7" key="1">
    <citation type="submission" date="2016-11" db="EMBL/GenBank/DDBJ databases">
        <authorList>
            <person name="Varghese N."/>
            <person name="Submissions S."/>
        </authorList>
    </citation>
    <scope>NUCLEOTIDE SEQUENCE [LARGE SCALE GENOMIC DNA]</scope>
    <source>
        <strain evidence="7">DSM 16219</strain>
    </source>
</reference>
<accession>A0A1M6ZA15</accession>
<dbReference type="InterPro" id="IPR036318">
    <property type="entry name" value="FAD-bd_PCMH-like_sf"/>
</dbReference>
<dbReference type="Pfam" id="PF02913">
    <property type="entry name" value="FAD-oxidase_C"/>
    <property type="match status" value="1"/>
</dbReference>
<keyword evidence="7" id="KW-1185">Reference proteome</keyword>
<evidence type="ECO:0000259" key="5">
    <source>
        <dbReference type="PROSITE" id="PS51387"/>
    </source>
</evidence>
<sequence length="489" mass="53446">MTVESRLAEIVGKNRVSGDPGELDAFSLDHSYVGKKAPALIVRPENPEEVQGIVKLANEMDLSLVPVSSGTPRFRGDSVPSVDGAVIVDLSQMDKIMWINRRNRVALVEPGVTFGDLQAELDKHGLRAMFPLAPKSSKSVIGAYMEREPFTVPRYAWDLGDPVAGAEFVLGDGNTMRTGGAAGPAATLEAQRATGGAQKLPMSPISMDFRRIAQGSSGSFGVCNWISLRCELLPEHEQVFFSEADSPAPLMEAARRFLNLRLADDLYVVNRLTFASLLKVEPDKIEALKEKLPPYILVASVAGFGDLAKDQFNYKAADLKDEAKKLKLPFSSRIGGVTGAAYLSQVVRKCSAEPYWKLRRKGDCRELFFLAPPNKAAGYVEQALALAKKGGFNPDGVGVYLQMAVHGAVCHCGLDYFVSPEKAEALKPLFMETSKALFENGAYFSRPYGPWSGLVYPRYETFVKYANKLKAVFDPKGVMNPGKLCFKEN</sequence>
<evidence type="ECO:0000313" key="7">
    <source>
        <dbReference type="Proteomes" id="UP000183994"/>
    </source>
</evidence>
<feature type="domain" description="FAD-binding PCMH-type" evidence="5">
    <location>
        <begin position="34"/>
        <end position="233"/>
    </location>
</feature>
<name>A0A1M6ZA15_9BACT</name>
<dbReference type="InterPro" id="IPR016167">
    <property type="entry name" value="FAD-bd_PCMH_sub1"/>
</dbReference>
<keyword evidence="2" id="KW-0285">Flavoprotein</keyword>
<dbReference type="Gene3D" id="3.30.465.10">
    <property type="match status" value="1"/>
</dbReference>
<dbReference type="STRING" id="1121393.SAMN02745216_04929"/>
<gene>
    <name evidence="6" type="ORF">SAMN02745216_04929</name>
</gene>
<dbReference type="PANTHER" id="PTHR11748">
    <property type="entry name" value="D-LACTATE DEHYDROGENASE"/>
    <property type="match status" value="1"/>
</dbReference>
<evidence type="ECO:0000256" key="2">
    <source>
        <dbReference type="ARBA" id="ARBA00022630"/>
    </source>
</evidence>
<dbReference type="InterPro" id="IPR006094">
    <property type="entry name" value="Oxid_FAD_bind_N"/>
</dbReference>